<keyword evidence="3" id="KW-1133">Transmembrane helix</keyword>
<dbReference type="GO" id="GO:0016810">
    <property type="term" value="F:hydrolase activity, acting on carbon-nitrogen (but not peptide) bonds"/>
    <property type="evidence" value="ECO:0007669"/>
    <property type="project" value="InterPro"/>
</dbReference>
<evidence type="ECO:0000313" key="6">
    <source>
        <dbReference type="Proteomes" id="UP000287239"/>
    </source>
</evidence>
<evidence type="ECO:0000313" key="5">
    <source>
        <dbReference type="EMBL" id="RST93212.1"/>
    </source>
</evidence>
<keyword evidence="3" id="KW-0812">Transmembrane</keyword>
<feature type="transmembrane region" description="Helical" evidence="3">
    <location>
        <begin position="15"/>
        <end position="33"/>
    </location>
</feature>
<proteinExistence type="predicted"/>
<dbReference type="Pfam" id="PF01522">
    <property type="entry name" value="Polysacc_deac_1"/>
    <property type="match status" value="1"/>
</dbReference>
<feature type="domain" description="NodB homology" evidence="4">
    <location>
        <begin position="269"/>
        <end position="443"/>
    </location>
</feature>
<name>A0A429ZHM0_9ENTE</name>
<dbReference type="AlphaFoldDB" id="A0A429ZHM0"/>
<dbReference type="OrthoDB" id="9812065at2"/>
<keyword evidence="2" id="KW-0378">Hydrolase</keyword>
<accession>A0A429ZHM0</accession>
<dbReference type="InterPro" id="IPR011330">
    <property type="entry name" value="Glyco_hydro/deAcase_b/a-brl"/>
</dbReference>
<organism evidence="5 6">
    <name type="scientific">Vagococcus salmoninarum</name>
    <dbReference type="NCBI Taxonomy" id="2739"/>
    <lineage>
        <taxon>Bacteria</taxon>
        <taxon>Bacillati</taxon>
        <taxon>Bacillota</taxon>
        <taxon>Bacilli</taxon>
        <taxon>Lactobacillales</taxon>
        <taxon>Enterococcaceae</taxon>
        <taxon>Vagococcus</taxon>
    </lineage>
</organism>
<evidence type="ECO:0000256" key="1">
    <source>
        <dbReference type="ARBA" id="ARBA00022723"/>
    </source>
</evidence>
<dbReference type="SUPFAM" id="SSF88713">
    <property type="entry name" value="Glycoside hydrolase/deacetylase"/>
    <property type="match status" value="1"/>
</dbReference>
<dbReference type="InterPro" id="IPR002509">
    <property type="entry name" value="NODB_dom"/>
</dbReference>
<protein>
    <recommendedName>
        <fullName evidence="4">NodB homology domain-containing protein</fullName>
    </recommendedName>
</protein>
<evidence type="ECO:0000256" key="3">
    <source>
        <dbReference type="SAM" id="Phobius"/>
    </source>
</evidence>
<dbReference type="InterPro" id="IPR050248">
    <property type="entry name" value="Polysacc_deacetylase_ArnD"/>
</dbReference>
<evidence type="ECO:0000256" key="2">
    <source>
        <dbReference type="ARBA" id="ARBA00022801"/>
    </source>
</evidence>
<dbReference type="GO" id="GO:0005975">
    <property type="term" value="P:carbohydrate metabolic process"/>
    <property type="evidence" value="ECO:0007669"/>
    <property type="project" value="InterPro"/>
</dbReference>
<dbReference type="GO" id="GO:0046872">
    <property type="term" value="F:metal ion binding"/>
    <property type="evidence" value="ECO:0007669"/>
    <property type="project" value="UniProtKB-KW"/>
</dbReference>
<dbReference type="EMBL" id="NGJU01000019">
    <property type="protein sequence ID" value="RST93212.1"/>
    <property type="molecule type" value="Genomic_DNA"/>
</dbReference>
<dbReference type="CDD" id="cd10954">
    <property type="entry name" value="CE4_CtAXE_like"/>
    <property type="match status" value="1"/>
</dbReference>
<keyword evidence="1" id="KW-0479">Metal-binding</keyword>
<dbReference type="Proteomes" id="UP000287239">
    <property type="component" value="Unassembled WGS sequence"/>
</dbReference>
<dbReference type="GO" id="GO:0016020">
    <property type="term" value="C:membrane"/>
    <property type="evidence" value="ECO:0007669"/>
    <property type="project" value="TreeGrafter"/>
</dbReference>
<comment type="caution">
    <text evidence="5">The sequence shown here is derived from an EMBL/GenBank/DDBJ whole genome shotgun (WGS) entry which is preliminary data.</text>
</comment>
<gene>
    <name evidence="5" type="ORF">CBF35_12120</name>
</gene>
<keyword evidence="6" id="KW-1185">Reference proteome</keyword>
<dbReference type="PANTHER" id="PTHR10587:SF133">
    <property type="entry name" value="CHITIN DEACETYLASE 1-RELATED"/>
    <property type="match status" value="1"/>
</dbReference>
<dbReference type="PROSITE" id="PS51677">
    <property type="entry name" value="NODB"/>
    <property type="match status" value="1"/>
</dbReference>
<reference evidence="5 6" key="1">
    <citation type="submission" date="2017-05" db="EMBL/GenBank/DDBJ databases">
        <title>Vagococcus spp. assemblies.</title>
        <authorList>
            <person name="Gulvik C.A."/>
        </authorList>
    </citation>
    <scope>NUCLEOTIDE SEQUENCE [LARGE SCALE GENOMIC DNA]</scope>
    <source>
        <strain evidence="5 6">NCFB 2777</strain>
    </source>
</reference>
<dbReference type="Gene3D" id="3.20.20.370">
    <property type="entry name" value="Glycoside hydrolase/deacetylase"/>
    <property type="match status" value="1"/>
</dbReference>
<sequence length="472" mass="54287">MPLKDVVTMTKQGKIILGSLGCLALLIYGFYFIKNQQKLKIEIFETAEKNIISTIENQSSPKNNQLIKTKKHQTEIFIYLPENSQKEPYLEIKADLEKIAAELEKETSQEVVTKIVLDTQEQPLKDSLSTYVYTQKVYQWVPRKETWQETTKTLPNKVLINKLTNKKLTLGDVFTSQQHLLMINRHIQEEHLANSDQSPEAINKILNFPQFLATETNFTFYEDHVLVHLPNQPDYPLNYLDYSQYVNPDLIAEEFVTTSEEPLFVAKNKQIALTFDDGPGEKTTPELLTLLKKHQVPATFFMLGQQVEKFPNIVKQISQEGHELANHSYNHPDLTTLNREEVRQQINQTQSAIYQASGVLPKYVRPPYGSFNYETAISIGLPIINWSVDSLDWKSKDEKKIVEEIIKTTEANSIILTHDIHQETIDSMDKVITDLKKDGYEFVTISELLQNPAKPLTVHYAANDQRPINPKK</sequence>
<evidence type="ECO:0000259" key="4">
    <source>
        <dbReference type="PROSITE" id="PS51677"/>
    </source>
</evidence>
<dbReference type="PANTHER" id="PTHR10587">
    <property type="entry name" value="GLYCOSYL TRANSFERASE-RELATED"/>
    <property type="match status" value="1"/>
</dbReference>
<keyword evidence="3" id="KW-0472">Membrane</keyword>